<keyword evidence="3 6" id="KW-0812">Transmembrane</keyword>
<evidence type="ECO:0000256" key="4">
    <source>
        <dbReference type="ARBA" id="ARBA00022989"/>
    </source>
</evidence>
<name>A0A379PLR9_9MYCO</name>
<protein>
    <submittedName>
        <fullName evidence="7">Copper resistance D domain-containing protein</fullName>
    </submittedName>
</protein>
<feature type="transmembrane region" description="Helical" evidence="6">
    <location>
        <begin position="48"/>
        <end position="67"/>
    </location>
</feature>
<evidence type="ECO:0000256" key="6">
    <source>
        <dbReference type="SAM" id="Phobius"/>
    </source>
</evidence>
<keyword evidence="5 6" id="KW-0472">Membrane</keyword>
<sequence length="71" mass="7720">MAFAALATYFGTGLLLTRRPEALGAEFYRSIQLTWRTDLLADQRHGGLIAMGTALTVLAVVGGIIAWKARR</sequence>
<keyword evidence="8" id="KW-1185">Reference proteome</keyword>
<dbReference type="GO" id="GO:0005886">
    <property type="term" value="C:plasma membrane"/>
    <property type="evidence" value="ECO:0007669"/>
    <property type="project" value="UniProtKB-SubCell"/>
</dbReference>
<proteinExistence type="predicted"/>
<dbReference type="Pfam" id="PF09678">
    <property type="entry name" value="Caa3_CtaG"/>
    <property type="match status" value="1"/>
</dbReference>
<keyword evidence="4 6" id="KW-1133">Transmembrane helix</keyword>
<organism evidence="7 8">
    <name type="scientific">Mycolicibacterium tokaiense</name>
    <dbReference type="NCBI Taxonomy" id="39695"/>
    <lineage>
        <taxon>Bacteria</taxon>
        <taxon>Bacillati</taxon>
        <taxon>Actinomycetota</taxon>
        <taxon>Actinomycetes</taxon>
        <taxon>Mycobacteriales</taxon>
        <taxon>Mycobacteriaceae</taxon>
        <taxon>Mycolicibacterium</taxon>
    </lineage>
</organism>
<evidence type="ECO:0000256" key="5">
    <source>
        <dbReference type="ARBA" id="ARBA00023136"/>
    </source>
</evidence>
<evidence type="ECO:0000313" key="7">
    <source>
        <dbReference type="EMBL" id="SUE94986.1"/>
    </source>
</evidence>
<dbReference type="InterPro" id="IPR019108">
    <property type="entry name" value="Caa3_assmbl_CtaG-rel"/>
</dbReference>
<evidence type="ECO:0000256" key="2">
    <source>
        <dbReference type="ARBA" id="ARBA00022475"/>
    </source>
</evidence>
<reference evidence="7 8" key="1">
    <citation type="submission" date="2018-06" db="EMBL/GenBank/DDBJ databases">
        <authorList>
            <consortium name="Pathogen Informatics"/>
            <person name="Doyle S."/>
        </authorList>
    </citation>
    <scope>NUCLEOTIDE SEQUENCE [LARGE SCALE GENOMIC DNA]</scope>
    <source>
        <strain evidence="7 8">NCTC10821</strain>
    </source>
</reference>
<dbReference type="EMBL" id="UGQT01000011">
    <property type="protein sequence ID" value="SUE94986.1"/>
    <property type="molecule type" value="Genomic_DNA"/>
</dbReference>
<dbReference type="AlphaFoldDB" id="A0A379PLR9"/>
<accession>A0A379PLR9</accession>
<gene>
    <name evidence="7" type="ORF">NCTC10821_06285</name>
</gene>
<comment type="subcellular location">
    <subcellularLocation>
        <location evidence="1">Cell membrane</location>
        <topology evidence="1">Multi-pass membrane protein</topology>
    </subcellularLocation>
</comment>
<evidence type="ECO:0000256" key="1">
    <source>
        <dbReference type="ARBA" id="ARBA00004651"/>
    </source>
</evidence>
<dbReference type="Proteomes" id="UP000254978">
    <property type="component" value="Unassembled WGS sequence"/>
</dbReference>
<evidence type="ECO:0000313" key="8">
    <source>
        <dbReference type="Proteomes" id="UP000254978"/>
    </source>
</evidence>
<evidence type="ECO:0000256" key="3">
    <source>
        <dbReference type="ARBA" id="ARBA00022692"/>
    </source>
</evidence>
<keyword evidence="2" id="KW-1003">Cell membrane</keyword>